<gene>
    <name evidence="2" type="ORF">FA14DRAFT_183270</name>
</gene>
<feature type="signal peptide" evidence="1">
    <location>
        <begin position="1"/>
        <end position="21"/>
    </location>
</feature>
<keyword evidence="1" id="KW-0732">Signal</keyword>
<dbReference type="InParanoid" id="A0A316VKQ9"/>
<name>A0A316VKQ9_9BASI</name>
<dbReference type="Proteomes" id="UP000245771">
    <property type="component" value="Unassembled WGS sequence"/>
</dbReference>
<accession>A0A316VKQ9</accession>
<evidence type="ECO:0000313" key="2">
    <source>
        <dbReference type="EMBL" id="PWN36933.1"/>
    </source>
</evidence>
<dbReference type="RefSeq" id="XP_025357235.1">
    <property type="nucleotide sequence ID" value="XM_025501305.1"/>
</dbReference>
<dbReference type="EMBL" id="KZ819602">
    <property type="protein sequence ID" value="PWN36933.1"/>
    <property type="molecule type" value="Genomic_DNA"/>
</dbReference>
<keyword evidence="3" id="KW-1185">Reference proteome</keyword>
<dbReference type="AlphaFoldDB" id="A0A316VKQ9"/>
<evidence type="ECO:0000256" key="1">
    <source>
        <dbReference type="SAM" id="SignalP"/>
    </source>
</evidence>
<sequence length="179" mass="19864">MRLSNILIVAVAIGAAAFANAAPVNAVADADLGCADDNLNPHLSPEVSAESEVAARDFKPVTNKVVRDIKNAGKVNRRGGAEDKKSDLQRQFTDDWGNNGVGYHDLYSTDDFYVPDGKTKIKIHASGDVYDSFYLQDAWDSDNYEYLYQPYDGELFDFYLDGNWFNFAQDEGDDKKKAS</sequence>
<organism evidence="2 3">
    <name type="scientific">Meira miltonrushii</name>
    <dbReference type="NCBI Taxonomy" id="1280837"/>
    <lineage>
        <taxon>Eukaryota</taxon>
        <taxon>Fungi</taxon>
        <taxon>Dikarya</taxon>
        <taxon>Basidiomycota</taxon>
        <taxon>Ustilaginomycotina</taxon>
        <taxon>Exobasidiomycetes</taxon>
        <taxon>Exobasidiales</taxon>
        <taxon>Brachybasidiaceae</taxon>
        <taxon>Meira</taxon>
    </lineage>
</organism>
<proteinExistence type="predicted"/>
<feature type="chain" id="PRO_5016375033" evidence="1">
    <location>
        <begin position="22"/>
        <end position="179"/>
    </location>
</feature>
<reference evidence="2 3" key="1">
    <citation type="journal article" date="2018" name="Mol. Biol. Evol.">
        <title>Broad Genomic Sampling Reveals a Smut Pathogenic Ancestry of the Fungal Clade Ustilaginomycotina.</title>
        <authorList>
            <person name="Kijpornyongpan T."/>
            <person name="Mondo S.J."/>
            <person name="Barry K."/>
            <person name="Sandor L."/>
            <person name="Lee J."/>
            <person name="Lipzen A."/>
            <person name="Pangilinan J."/>
            <person name="LaButti K."/>
            <person name="Hainaut M."/>
            <person name="Henrissat B."/>
            <person name="Grigoriev I.V."/>
            <person name="Spatafora J.W."/>
            <person name="Aime M.C."/>
        </authorList>
    </citation>
    <scope>NUCLEOTIDE SEQUENCE [LARGE SCALE GENOMIC DNA]</scope>
    <source>
        <strain evidence="2 3">MCA 3882</strain>
    </source>
</reference>
<dbReference type="GeneID" id="37023086"/>
<protein>
    <submittedName>
        <fullName evidence="2">Uncharacterized protein</fullName>
    </submittedName>
</protein>
<evidence type="ECO:0000313" key="3">
    <source>
        <dbReference type="Proteomes" id="UP000245771"/>
    </source>
</evidence>